<evidence type="ECO:0000256" key="12">
    <source>
        <dbReference type="ARBA" id="ARBA00023201"/>
    </source>
</evidence>
<organism evidence="16 17">
    <name type="scientific">Stegodyphus mimosarum</name>
    <name type="common">African social velvet spider</name>
    <dbReference type="NCBI Taxonomy" id="407821"/>
    <lineage>
        <taxon>Eukaryota</taxon>
        <taxon>Metazoa</taxon>
        <taxon>Ecdysozoa</taxon>
        <taxon>Arthropoda</taxon>
        <taxon>Chelicerata</taxon>
        <taxon>Arachnida</taxon>
        <taxon>Araneae</taxon>
        <taxon>Araneomorphae</taxon>
        <taxon>Entelegynae</taxon>
        <taxon>Eresoidea</taxon>
        <taxon>Eresidae</taxon>
        <taxon>Stegodyphus</taxon>
    </lineage>
</organism>
<keyword evidence="10 15" id="KW-0472">Membrane</keyword>
<dbReference type="PROSITE" id="PS50283">
    <property type="entry name" value="NA_SOLUT_SYMP_3"/>
    <property type="match status" value="1"/>
</dbReference>
<dbReference type="PANTHER" id="PTHR45897:SF4">
    <property type="entry name" value="HIGH-AFFINITY CHOLINE TRANSPORTER 1"/>
    <property type="match status" value="1"/>
</dbReference>
<keyword evidence="17" id="KW-1185">Reference proteome</keyword>
<keyword evidence="6" id="KW-0530">Neurotransmitter biosynthesis</keyword>
<evidence type="ECO:0000256" key="14">
    <source>
        <dbReference type="SAM" id="MobiDB-lite"/>
    </source>
</evidence>
<evidence type="ECO:0000313" key="16">
    <source>
        <dbReference type="EMBL" id="KFM65691.1"/>
    </source>
</evidence>
<evidence type="ECO:0000256" key="11">
    <source>
        <dbReference type="ARBA" id="ARBA00023180"/>
    </source>
</evidence>
<evidence type="ECO:0000256" key="9">
    <source>
        <dbReference type="ARBA" id="ARBA00023065"/>
    </source>
</evidence>
<gene>
    <name evidence="16" type="ORF">X975_17732</name>
</gene>
<dbReference type="Gene3D" id="1.20.1730.10">
    <property type="entry name" value="Sodium/glucose cotransporter"/>
    <property type="match status" value="1"/>
</dbReference>
<protein>
    <submittedName>
        <fullName evidence="16">High-affinity choline transporter 1</fullName>
    </submittedName>
</protein>
<evidence type="ECO:0000256" key="1">
    <source>
        <dbReference type="ARBA" id="ARBA00004141"/>
    </source>
</evidence>
<keyword evidence="8" id="KW-0915">Sodium</keyword>
<keyword evidence="9" id="KW-0406">Ion transport</keyword>
<keyword evidence="3" id="KW-0813">Transport</keyword>
<evidence type="ECO:0000256" key="4">
    <source>
        <dbReference type="ARBA" id="ARBA00022692"/>
    </source>
</evidence>
<name>A0A087TKQ2_STEMI</name>
<evidence type="ECO:0000256" key="8">
    <source>
        <dbReference type="ARBA" id="ARBA00023053"/>
    </source>
</evidence>
<feature type="non-terminal residue" evidence="16">
    <location>
        <position position="287"/>
    </location>
</feature>
<evidence type="ECO:0000256" key="5">
    <source>
        <dbReference type="ARBA" id="ARBA00022847"/>
    </source>
</evidence>
<evidence type="ECO:0000256" key="13">
    <source>
        <dbReference type="RuleBase" id="RU362091"/>
    </source>
</evidence>
<dbReference type="Proteomes" id="UP000054359">
    <property type="component" value="Unassembled WGS sequence"/>
</dbReference>
<keyword evidence="11" id="KW-0325">Glycoprotein</keyword>
<dbReference type="STRING" id="407821.A0A087TKQ2"/>
<feature type="transmembrane region" description="Helical" evidence="15">
    <location>
        <begin position="47"/>
        <end position="73"/>
    </location>
</feature>
<evidence type="ECO:0000256" key="2">
    <source>
        <dbReference type="ARBA" id="ARBA00006434"/>
    </source>
</evidence>
<proteinExistence type="inferred from homology"/>
<dbReference type="Pfam" id="PF00474">
    <property type="entry name" value="SSF"/>
    <property type="match status" value="1"/>
</dbReference>
<reference evidence="16 17" key="1">
    <citation type="submission" date="2013-11" db="EMBL/GenBank/DDBJ databases">
        <title>Genome sequencing of Stegodyphus mimosarum.</title>
        <authorList>
            <person name="Bechsgaard J."/>
        </authorList>
    </citation>
    <scope>NUCLEOTIDE SEQUENCE [LARGE SCALE GENOMIC DNA]</scope>
</reference>
<sequence length="287" mass="31303">MAIPPMIIGAVAKATAWNETAFTGPLPLDAEHTSLVLPMVLQYLTPAAVSFVGLGAVSAAVMSSSDSSILSAASMFARNIYKLIIRQNASEGEIIWVMRGAIIFVGILATAMALTVKSIYGLWYLSSDLVYVMLFPQLVCVVYFKKFCNTYGSITAYVVGFLLRALGGEEIVGLPAVIKYPFYNEEKSIISKRLFESGRIPPQLDIFHCVVNIPEDILKVQEPQEGEMSVLNAHLTKTYQSEMNGRVNPALTLSSDEAEPDSPLSSLPKQPPPPYFATNPIQNTTNF</sequence>
<evidence type="ECO:0000256" key="10">
    <source>
        <dbReference type="ARBA" id="ARBA00023136"/>
    </source>
</evidence>
<accession>A0A087TKQ2</accession>
<evidence type="ECO:0000256" key="7">
    <source>
        <dbReference type="ARBA" id="ARBA00022989"/>
    </source>
</evidence>
<dbReference type="InterPro" id="IPR052244">
    <property type="entry name" value="Choline_transporter"/>
</dbReference>
<dbReference type="PANTHER" id="PTHR45897">
    <property type="entry name" value="HIGH-AFFINITY CHOLINE TRANSPORTER 1"/>
    <property type="match status" value="1"/>
</dbReference>
<dbReference type="GO" id="GO:0005307">
    <property type="term" value="F:choline:sodium symporter activity"/>
    <property type="evidence" value="ECO:0007669"/>
    <property type="project" value="TreeGrafter"/>
</dbReference>
<evidence type="ECO:0000256" key="3">
    <source>
        <dbReference type="ARBA" id="ARBA00022448"/>
    </source>
</evidence>
<dbReference type="AlphaFoldDB" id="A0A087TKQ2"/>
<keyword evidence="5" id="KW-0769">Symport</keyword>
<dbReference type="OrthoDB" id="546820at2759"/>
<dbReference type="GO" id="GO:0005886">
    <property type="term" value="C:plasma membrane"/>
    <property type="evidence" value="ECO:0007669"/>
    <property type="project" value="TreeGrafter"/>
</dbReference>
<feature type="transmembrane region" description="Helical" evidence="15">
    <location>
        <begin position="94"/>
        <end position="116"/>
    </location>
</feature>
<keyword evidence="4 15" id="KW-0812">Transmembrane</keyword>
<feature type="transmembrane region" description="Helical" evidence="15">
    <location>
        <begin position="122"/>
        <end position="144"/>
    </location>
</feature>
<dbReference type="OMA" id="RNIHEGF"/>
<keyword evidence="12" id="KW-0739">Sodium transport</keyword>
<dbReference type="InterPro" id="IPR001734">
    <property type="entry name" value="Na/solute_symporter"/>
</dbReference>
<comment type="similarity">
    <text evidence="2 13">Belongs to the sodium:solute symporter (SSF) (TC 2.A.21) family.</text>
</comment>
<dbReference type="GO" id="GO:0008292">
    <property type="term" value="P:acetylcholine biosynthetic process"/>
    <property type="evidence" value="ECO:0007669"/>
    <property type="project" value="TreeGrafter"/>
</dbReference>
<dbReference type="InterPro" id="IPR038377">
    <property type="entry name" value="Na/Glc_symporter_sf"/>
</dbReference>
<keyword evidence="7 15" id="KW-1133">Transmembrane helix</keyword>
<evidence type="ECO:0000256" key="6">
    <source>
        <dbReference type="ARBA" id="ARBA00022979"/>
    </source>
</evidence>
<comment type="subcellular location">
    <subcellularLocation>
        <location evidence="1">Membrane</location>
        <topology evidence="1">Multi-pass membrane protein</topology>
    </subcellularLocation>
</comment>
<evidence type="ECO:0000256" key="15">
    <source>
        <dbReference type="SAM" id="Phobius"/>
    </source>
</evidence>
<evidence type="ECO:0000313" key="17">
    <source>
        <dbReference type="Proteomes" id="UP000054359"/>
    </source>
</evidence>
<feature type="region of interest" description="Disordered" evidence="14">
    <location>
        <begin position="252"/>
        <end position="287"/>
    </location>
</feature>
<dbReference type="EMBL" id="KK115671">
    <property type="protein sequence ID" value="KFM65691.1"/>
    <property type="molecule type" value="Genomic_DNA"/>
</dbReference>